<evidence type="ECO:0000259" key="1">
    <source>
        <dbReference type="SMART" id="SM00849"/>
    </source>
</evidence>
<gene>
    <name evidence="2" type="ORF">E3D37_45050</name>
</gene>
<protein>
    <submittedName>
        <fullName evidence="2">MBL fold metallo-hydrolase</fullName>
    </submittedName>
</protein>
<dbReference type="InterPro" id="IPR001279">
    <property type="entry name" value="Metallo-B-lactamas"/>
</dbReference>
<dbReference type="CDD" id="cd07721">
    <property type="entry name" value="yflN-like_MBL-fold"/>
    <property type="match status" value="1"/>
</dbReference>
<dbReference type="SUPFAM" id="SSF56281">
    <property type="entry name" value="Metallo-hydrolase/oxidoreductase"/>
    <property type="match status" value="1"/>
</dbReference>
<dbReference type="SMART" id="SM00849">
    <property type="entry name" value="Lactamase_B"/>
    <property type="match status" value="1"/>
</dbReference>
<reference evidence="2 3" key="1">
    <citation type="submission" date="2019-03" db="EMBL/GenBank/DDBJ databases">
        <title>Burkholderia cepacia outbreak.</title>
        <authorList>
            <person name="Farzana R."/>
            <person name="Walsh T.R."/>
        </authorList>
    </citation>
    <scope>NUCLEOTIDE SEQUENCE [LARGE SCALE GENOMIC DNA]</scope>
    <source>
        <strain evidence="3">d13</strain>
    </source>
</reference>
<evidence type="ECO:0000313" key="2">
    <source>
        <dbReference type="EMBL" id="TEU31380.1"/>
    </source>
</evidence>
<name>A0AAX2R966_BURCE</name>
<comment type="caution">
    <text evidence="2">The sequence shown here is derived from an EMBL/GenBank/DDBJ whole genome shotgun (WGS) entry which is preliminary data.</text>
</comment>
<dbReference type="Gene3D" id="3.60.15.10">
    <property type="entry name" value="Ribonuclease Z/Hydroxyacylglutathione hydrolase-like"/>
    <property type="match status" value="1"/>
</dbReference>
<dbReference type="InterPro" id="IPR050855">
    <property type="entry name" value="NDM-1-like"/>
</dbReference>
<dbReference type="AlphaFoldDB" id="A0AAX2R966"/>
<dbReference type="PANTHER" id="PTHR42951:SF17">
    <property type="entry name" value="METALLO-BETA-LACTAMASE DOMAIN-CONTAINING PROTEIN"/>
    <property type="match status" value="1"/>
</dbReference>
<proteinExistence type="predicted"/>
<feature type="domain" description="Metallo-beta-lactamase" evidence="1">
    <location>
        <begin position="16"/>
        <end position="219"/>
    </location>
</feature>
<accession>A0AAX2R966</accession>
<dbReference type="RefSeq" id="WP_059475362.1">
    <property type="nucleotide sequence ID" value="NZ_CADEUT010000038.1"/>
</dbReference>
<dbReference type="Proteomes" id="UP000298234">
    <property type="component" value="Unassembled WGS sequence"/>
</dbReference>
<dbReference type="EMBL" id="SNSQ01000124">
    <property type="protein sequence ID" value="TEU31380.1"/>
    <property type="molecule type" value="Genomic_DNA"/>
</dbReference>
<dbReference type="Pfam" id="PF00753">
    <property type="entry name" value="Lactamase_B"/>
    <property type="match status" value="1"/>
</dbReference>
<sequence>MKTPSIIAIPILPFGMVHCHLIIGDEACVLVDTGTPGSEGKIERALAKHGRGFRDVSLIVVTHAHTDHAGSAARLRELTGAPILAHAGDLDYYERRKEMTYCVAHWWGRLFLRSGVPGEAYLPFTPDILLQDNASFDLSRYGIDGVARHTPGHTAGSVSVELGSGDALVGDLVASGVLLGGLIRTGHATRPPFEDDPRAVSVELMGMVDAGMQRFHMGHGGPLPAKEVRRHALSLRNLKPGRKYGMQTIGCACSERKLAEFVD</sequence>
<dbReference type="InterPro" id="IPR036866">
    <property type="entry name" value="RibonucZ/Hydroxyglut_hydro"/>
</dbReference>
<dbReference type="PANTHER" id="PTHR42951">
    <property type="entry name" value="METALLO-BETA-LACTAMASE DOMAIN-CONTAINING"/>
    <property type="match status" value="1"/>
</dbReference>
<evidence type="ECO:0000313" key="3">
    <source>
        <dbReference type="Proteomes" id="UP000298234"/>
    </source>
</evidence>
<organism evidence="2 3">
    <name type="scientific">Burkholderia cepacia</name>
    <name type="common">Pseudomonas cepacia</name>
    <dbReference type="NCBI Taxonomy" id="292"/>
    <lineage>
        <taxon>Bacteria</taxon>
        <taxon>Pseudomonadati</taxon>
        <taxon>Pseudomonadota</taxon>
        <taxon>Betaproteobacteria</taxon>
        <taxon>Burkholderiales</taxon>
        <taxon>Burkholderiaceae</taxon>
        <taxon>Burkholderia</taxon>
        <taxon>Burkholderia cepacia complex</taxon>
    </lineage>
</organism>